<dbReference type="Proteomes" id="UP000094609">
    <property type="component" value="Chromosome"/>
</dbReference>
<name>A0A1D7TKE4_9BACT</name>
<protein>
    <submittedName>
        <fullName evidence="1">HTH-type transcriptional regulator</fullName>
    </submittedName>
</protein>
<dbReference type="PANTHER" id="PTHR33221">
    <property type="entry name" value="WINGED HELIX-TURN-HELIX TRANSCRIPTIONAL REGULATOR, RRF2 FAMILY"/>
    <property type="match status" value="1"/>
</dbReference>
<dbReference type="PROSITE" id="PS51197">
    <property type="entry name" value="HTH_RRF2_2"/>
    <property type="match status" value="1"/>
</dbReference>
<reference evidence="2" key="1">
    <citation type="submission" date="2016-08" db="EMBL/GenBank/DDBJ databases">
        <title>Complete genome sequence of the organohalide-respiring Epsilonproteobacterium Sulfurospirillum halorespirans.</title>
        <authorList>
            <person name="Goris T."/>
            <person name="Zimmermann J."/>
            <person name="Schenz B."/>
            <person name="Lemos M."/>
            <person name="Hackermueller J."/>
            <person name="Diekert G."/>
        </authorList>
    </citation>
    <scope>NUCLEOTIDE SEQUENCE [LARGE SCALE GENOMIC DNA]</scope>
    <source>
        <strain>DSM 13726</strain>
        <strain evidence="2">PCE-M2</strain>
    </source>
</reference>
<dbReference type="PATRIC" id="fig|1193502.14.peg.1711"/>
<dbReference type="RefSeq" id="WP_025345037.1">
    <property type="nucleotide sequence ID" value="NZ_CP017111.1"/>
</dbReference>
<evidence type="ECO:0000313" key="1">
    <source>
        <dbReference type="EMBL" id="AOO65456.1"/>
    </source>
</evidence>
<dbReference type="EMBL" id="CP017111">
    <property type="protein sequence ID" value="AOO65456.1"/>
    <property type="molecule type" value="Genomic_DNA"/>
</dbReference>
<organism evidence="1 2">
    <name type="scientific">Sulfurospirillum halorespirans DSM 13726</name>
    <dbReference type="NCBI Taxonomy" id="1193502"/>
    <lineage>
        <taxon>Bacteria</taxon>
        <taxon>Pseudomonadati</taxon>
        <taxon>Campylobacterota</taxon>
        <taxon>Epsilonproteobacteria</taxon>
        <taxon>Campylobacterales</taxon>
        <taxon>Sulfurospirillaceae</taxon>
        <taxon>Sulfurospirillum</taxon>
    </lineage>
</organism>
<accession>A0A1D7TKE4</accession>
<proteinExistence type="predicted"/>
<keyword evidence="2" id="KW-1185">Reference proteome</keyword>
<dbReference type="PANTHER" id="PTHR33221:SF15">
    <property type="entry name" value="HTH-TYPE TRANSCRIPTIONAL REGULATOR YWGB-RELATED"/>
    <property type="match status" value="1"/>
</dbReference>
<dbReference type="AlphaFoldDB" id="A0A1D7TKE4"/>
<dbReference type="InterPro" id="IPR036388">
    <property type="entry name" value="WH-like_DNA-bd_sf"/>
</dbReference>
<dbReference type="PROSITE" id="PS01332">
    <property type="entry name" value="HTH_RRF2_1"/>
    <property type="match status" value="1"/>
</dbReference>
<dbReference type="Pfam" id="PF02082">
    <property type="entry name" value="Rrf2"/>
    <property type="match status" value="1"/>
</dbReference>
<dbReference type="Gene3D" id="1.10.10.10">
    <property type="entry name" value="Winged helix-like DNA-binding domain superfamily/Winged helix DNA-binding domain"/>
    <property type="match status" value="1"/>
</dbReference>
<evidence type="ECO:0000313" key="2">
    <source>
        <dbReference type="Proteomes" id="UP000094609"/>
    </source>
</evidence>
<dbReference type="GO" id="GO:0005829">
    <property type="term" value="C:cytosol"/>
    <property type="evidence" value="ECO:0007669"/>
    <property type="project" value="TreeGrafter"/>
</dbReference>
<dbReference type="InterPro" id="IPR036390">
    <property type="entry name" value="WH_DNA-bd_sf"/>
</dbReference>
<dbReference type="InterPro" id="IPR030489">
    <property type="entry name" value="TR_Rrf2-type_CS"/>
</dbReference>
<dbReference type="SUPFAM" id="SSF46785">
    <property type="entry name" value="Winged helix' DNA-binding domain"/>
    <property type="match status" value="1"/>
</dbReference>
<sequence>MSLLSTKGMYGLSAMYQLFLAKSTKPLQIKEISARAEIPQNYLEQLLILLRQAGLVNSVRGAYGGYLLAQNAEDILIKDILIALEGNLVVTDVDVKDPVLRMFYEESNHKIQEIFNVPLSEFEVYSQRLSTQLNYSI</sequence>
<dbReference type="NCBIfam" id="TIGR00738">
    <property type="entry name" value="rrf2_super"/>
    <property type="match status" value="1"/>
</dbReference>
<dbReference type="KEGG" id="shal:SHALO_1685"/>
<dbReference type="STRING" id="1193502.SHALO_1685"/>
<dbReference type="GO" id="GO:0003700">
    <property type="term" value="F:DNA-binding transcription factor activity"/>
    <property type="evidence" value="ECO:0007669"/>
    <property type="project" value="TreeGrafter"/>
</dbReference>
<gene>
    <name evidence="1" type="ORF">SHALO_1685</name>
</gene>
<dbReference type="InterPro" id="IPR000944">
    <property type="entry name" value="Tscrpt_reg_Rrf2"/>
</dbReference>